<gene>
    <name evidence="2" type="ORF">PR048_016120</name>
</gene>
<feature type="compositionally biased region" description="Basic and acidic residues" evidence="1">
    <location>
        <begin position="405"/>
        <end position="417"/>
    </location>
</feature>
<organism evidence="2 3">
    <name type="scientific">Dryococelus australis</name>
    <dbReference type="NCBI Taxonomy" id="614101"/>
    <lineage>
        <taxon>Eukaryota</taxon>
        <taxon>Metazoa</taxon>
        <taxon>Ecdysozoa</taxon>
        <taxon>Arthropoda</taxon>
        <taxon>Hexapoda</taxon>
        <taxon>Insecta</taxon>
        <taxon>Pterygota</taxon>
        <taxon>Neoptera</taxon>
        <taxon>Polyneoptera</taxon>
        <taxon>Phasmatodea</taxon>
        <taxon>Verophasmatodea</taxon>
        <taxon>Anareolatae</taxon>
        <taxon>Phasmatidae</taxon>
        <taxon>Eurycanthinae</taxon>
        <taxon>Dryococelus</taxon>
    </lineage>
</organism>
<accession>A0ABQ9HIV4</accession>
<evidence type="ECO:0000313" key="3">
    <source>
        <dbReference type="Proteomes" id="UP001159363"/>
    </source>
</evidence>
<protein>
    <submittedName>
        <fullName evidence="2">Uncharacterized protein</fullName>
    </submittedName>
</protein>
<dbReference type="Proteomes" id="UP001159363">
    <property type="component" value="Chromosome 4"/>
</dbReference>
<dbReference type="EMBL" id="JARBHB010000005">
    <property type="protein sequence ID" value="KAJ8884263.1"/>
    <property type="molecule type" value="Genomic_DNA"/>
</dbReference>
<feature type="region of interest" description="Disordered" evidence="1">
    <location>
        <begin position="403"/>
        <end position="434"/>
    </location>
</feature>
<sequence>MDWFMAIGGEQSAVWIMSSLLPRDCKETELGHAVPGGGLLGATWHPRVFVCGNQAGRCHWLAGYLGILLFAAPFHSGAAPYVPQSPSSALKISLLHGATHSSLIWRGLPTEFLQVREKNKRWAEQGAALVCLWALGVVSLDTLVKDGPSTGWRQRFNSHPRLPTLNVVQQSLAAIRGCLPWTLLNSILQPPAATSIDVNRLEQLPAAATIAVTVRALQYPQPDVPVTPIELPSYQKLLQYWRNKLEEPQSLETRGASEASGSCYQPLMRNTVLGSFVSMVLDPQFSAAKPALCHLSARREEQRVACLAAKQPGGLASPTAGRQSLPGVEIVNHLEESSPAPVQLTKTEIATSWARVTLHITGYIQNCIGSQTCRPQIGNRLVMSQRQAMHSHPHALRLPLMAKTDQQRPESSIKVETVRISSSSLHSQRPPLGK</sequence>
<keyword evidence="3" id="KW-1185">Reference proteome</keyword>
<evidence type="ECO:0000313" key="2">
    <source>
        <dbReference type="EMBL" id="KAJ8884263.1"/>
    </source>
</evidence>
<evidence type="ECO:0000256" key="1">
    <source>
        <dbReference type="SAM" id="MobiDB-lite"/>
    </source>
</evidence>
<name>A0ABQ9HIV4_9NEOP</name>
<proteinExistence type="predicted"/>
<reference evidence="2 3" key="1">
    <citation type="submission" date="2023-02" db="EMBL/GenBank/DDBJ databases">
        <title>LHISI_Scaffold_Assembly.</title>
        <authorList>
            <person name="Stuart O.P."/>
            <person name="Cleave R."/>
            <person name="Magrath M.J.L."/>
            <person name="Mikheyev A.S."/>
        </authorList>
    </citation>
    <scope>NUCLEOTIDE SEQUENCE [LARGE SCALE GENOMIC DNA]</scope>
    <source>
        <strain evidence="2">Daus_M_001</strain>
        <tissue evidence="2">Leg muscle</tissue>
    </source>
</reference>
<comment type="caution">
    <text evidence="2">The sequence shown here is derived from an EMBL/GenBank/DDBJ whole genome shotgun (WGS) entry which is preliminary data.</text>
</comment>